<dbReference type="SMART" id="SM00322">
    <property type="entry name" value="KH"/>
    <property type="match status" value="1"/>
</dbReference>
<dbReference type="Pfam" id="PF00437">
    <property type="entry name" value="T2SSE"/>
    <property type="match status" value="1"/>
</dbReference>
<dbReference type="NCBIfam" id="NF010335">
    <property type="entry name" value="PRK13764.1"/>
    <property type="match status" value="1"/>
</dbReference>
<comment type="caution">
    <text evidence="6">The sequence shown here is derived from an EMBL/GenBank/DDBJ whole genome shotgun (WGS) entry which is preliminary data.</text>
</comment>
<dbReference type="GO" id="GO:0003723">
    <property type="term" value="F:RNA binding"/>
    <property type="evidence" value="ECO:0007669"/>
    <property type="project" value="UniProtKB-UniRule"/>
</dbReference>
<feature type="domain" description="K Homology" evidence="3">
    <location>
        <begin position="489"/>
        <end position="544"/>
    </location>
</feature>
<feature type="domain" description="PIN" evidence="5">
    <location>
        <begin position="18"/>
        <end position="131"/>
    </location>
</feature>
<dbReference type="Gene3D" id="3.40.50.300">
    <property type="entry name" value="P-loop containing nucleotide triphosphate hydrolases"/>
    <property type="match status" value="1"/>
</dbReference>
<dbReference type="Pfam" id="PF01850">
    <property type="entry name" value="PIN"/>
    <property type="match status" value="1"/>
</dbReference>
<dbReference type="InterPro" id="IPR004088">
    <property type="entry name" value="KH_dom_type_1"/>
</dbReference>
<dbReference type="Pfam" id="PF00013">
    <property type="entry name" value="KH_1"/>
    <property type="match status" value="1"/>
</dbReference>
<reference evidence="6" key="1">
    <citation type="journal article" date="2020" name="mSystems">
        <title>Genome- and Community-Level Interaction Insights into Carbon Utilization and Element Cycling Functions of Hydrothermarchaeota in Hydrothermal Sediment.</title>
        <authorList>
            <person name="Zhou Z."/>
            <person name="Liu Y."/>
            <person name="Xu W."/>
            <person name="Pan J."/>
            <person name="Luo Z.H."/>
            <person name="Li M."/>
        </authorList>
    </citation>
    <scope>NUCLEOTIDE SEQUENCE [LARGE SCALE GENOMIC DNA]</scope>
    <source>
        <strain evidence="6">SpSt-87</strain>
    </source>
</reference>
<dbReference type="SMART" id="SM00670">
    <property type="entry name" value="PINc"/>
    <property type="match status" value="1"/>
</dbReference>
<evidence type="ECO:0000256" key="2">
    <source>
        <dbReference type="PROSITE-ProRule" id="PRU00117"/>
    </source>
</evidence>
<dbReference type="InterPro" id="IPR001482">
    <property type="entry name" value="T2SS/T4SS_dom"/>
</dbReference>
<keyword evidence="2" id="KW-0694">RNA-binding</keyword>
<gene>
    <name evidence="6" type="ORF">ENW66_06465</name>
</gene>
<sequence>MPVIRVITHVSTGGWKRMKYVVDTSVVISGRITRMVQSGEVRGTIIIPEAVIAELEAQANFGKMTGFQGLGEIEKLMKLAKEEGFEVIFAGKRPTLEHIRLAKGGEIDNLIREVAAEFNAVLVTSDRVQHLVARAKGIETIYVRPEIIRPEETKIMSFFTPDTASVHLREGVPPYAKRGRIGELKLVKLDERPMSYEELSEIANEILEAARQDEDSSIEIERRGATVVQLRELRIAIAERPFSDRMEITAVRPIAQVSIDEYGVSEELKRRIVERQRGILIAGPPGAGKSTFAASVANFLLENGYIVKTMESPRDLMVRDEITQYAPLEGDMSLTSDILLLVRPDYTIYDELRRTSDFQVFADMRLAGVGMIGVTHATRAVDAIQRMIGRVELGMIPQVVDTVIFIDAGKIVKVYELAFTVKVPTGMTDADLARPVIEVRDFETKNLEFEIYTYGEQVVVMPIETDEDLKVALVERISKYVDDFEVEMVGRRAIVKVPERQIPTLIGRKGRRIKNIEEELRISIDVIPKEAEEEAEAKVEESGKYFIIHAKGLEGRTVDVLAGEEYLFTALVSRKGWIRIRKDKEGGKSLRLALAKNLPVRLKVVG</sequence>
<dbReference type="CDD" id="cd09878">
    <property type="entry name" value="PIN_VapC_VirB11L-ATPase-like"/>
    <property type="match status" value="1"/>
</dbReference>
<dbReference type="PANTHER" id="PTHR11603">
    <property type="entry name" value="AAA FAMILY ATPASE"/>
    <property type="match status" value="1"/>
</dbReference>
<evidence type="ECO:0000313" key="6">
    <source>
        <dbReference type="EMBL" id="HFW32579.1"/>
    </source>
</evidence>
<dbReference type="InterPro" id="IPR002716">
    <property type="entry name" value="PIN_dom"/>
</dbReference>
<organism evidence="6">
    <name type="scientific">Archaeoglobus fulgidus</name>
    <dbReference type="NCBI Taxonomy" id="2234"/>
    <lineage>
        <taxon>Archaea</taxon>
        <taxon>Methanobacteriati</taxon>
        <taxon>Methanobacteriota</taxon>
        <taxon>Archaeoglobi</taxon>
        <taxon>Archaeoglobales</taxon>
        <taxon>Archaeoglobaceae</taxon>
        <taxon>Archaeoglobus</taxon>
    </lineage>
</organism>
<dbReference type="EMBL" id="DTLB01000038">
    <property type="protein sequence ID" value="HFW32579.1"/>
    <property type="molecule type" value="Genomic_DNA"/>
</dbReference>
<accession>A0A7C3MBP0</accession>
<protein>
    <submittedName>
        <fullName evidence="6">ATPase</fullName>
    </submittedName>
</protein>
<dbReference type="SUPFAM" id="SSF88723">
    <property type="entry name" value="PIN domain-like"/>
    <property type="match status" value="1"/>
</dbReference>
<dbReference type="InterPro" id="IPR003593">
    <property type="entry name" value="AAA+_ATPase"/>
</dbReference>
<dbReference type="InterPro" id="IPR029060">
    <property type="entry name" value="PIN-like_dom_sf"/>
</dbReference>
<dbReference type="SUPFAM" id="SSF54814">
    <property type="entry name" value="Prokaryotic type KH domain (KH-domain type II)"/>
    <property type="match status" value="1"/>
</dbReference>
<dbReference type="InterPro" id="IPR027417">
    <property type="entry name" value="P-loop_NTPase"/>
</dbReference>
<dbReference type="SMART" id="SM00382">
    <property type="entry name" value="AAA"/>
    <property type="match status" value="1"/>
</dbReference>
<feature type="domain" description="AAA+ ATPase" evidence="4">
    <location>
        <begin position="275"/>
        <end position="443"/>
    </location>
</feature>
<evidence type="ECO:0000259" key="4">
    <source>
        <dbReference type="SMART" id="SM00382"/>
    </source>
</evidence>
<dbReference type="PROSITE" id="PS50084">
    <property type="entry name" value="KH_TYPE_1"/>
    <property type="match status" value="1"/>
</dbReference>
<name>A0A7C3MBP0_ARCFL</name>
<dbReference type="Gene3D" id="3.30.1370.10">
    <property type="entry name" value="K Homology domain, type 1"/>
    <property type="match status" value="1"/>
</dbReference>
<comment type="similarity">
    <text evidence="1">In the N-terminal section; belongs to the PINc/VapC protein family.</text>
</comment>
<dbReference type="SUPFAM" id="SSF52540">
    <property type="entry name" value="P-loop containing nucleoside triphosphate hydrolases"/>
    <property type="match status" value="1"/>
</dbReference>
<dbReference type="Gene3D" id="3.40.50.1010">
    <property type="entry name" value="5'-nuclease"/>
    <property type="match status" value="1"/>
</dbReference>
<evidence type="ECO:0000256" key="1">
    <source>
        <dbReference type="ARBA" id="ARBA00046345"/>
    </source>
</evidence>
<dbReference type="CDD" id="cd00105">
    <property type="entry name" value="KH-I"/>
    <property type="match status" value="1"/>
</dbReference>
<evidence type="ECO:0000259" key="3">
    <source>
        <dbReference type="SMART" id="SM00322"/>
    </source>
</evidence>
<dbReference type="AlphaFoldDB" id="A0A7C3MBP0"/>
<dbReference type="PANTHER" id="PTHR11603:SF147">
    <property type="entry name" value="MEMBRANE PROTEIN"/>
    <property type="match status" value="1"/>
</dbReference>
<dbReference type="InterPro" id="IPR052041">
    <property type="entry name" value="Nucleic_acid_metab_PIN/TRAM"/>
</dbReference>
<evidence type="ECO:0000259" key="5">
    <source>
        <dbReference type="SMART" id="SM00670"/>
    </source>
</evidence>
<dbReference type="InterPro" id="IPR009019">
    <property type="entry name" value="KH_sf_prok-type"/>
</dbReference>
<dbReference type="InterPro" id="IPR004087">
    <property type="entry name" value="KH_dom"/>
</dbReference>
<proteinExistence type="inferred from homology"/>
<dbReference type="InterPro" id="IPR036612">
    <property type="entry name" value="KH_dom_type_1_sf"/>
</dbReference>